<dbReference type="InterPro" id="IPR036397">
    <property type="entry name" value="RNaseH_sf"/>
</dbReference>
<dbReference type="SUPFAM" id="SSF53098">
    <property type="entry name" value="Ribonuclease H-like"/>
    <property type="match status" value="1"/>
</dbReference>
<dbReference type="GO" id="GO:0004523">
    <property type="term" value="F:RNA-DNA hybrid ribonuclease activity"/>
    <property type="evidence" value="ECO:0007669"/>
    <property type="project" value="InterPro"/>
</dbReference>
<name>A0A7J6EEI9_CANSA</name>
<sequence>MSFGARGIMTSRDLIRNEACFLVGCGRDECGIPVNSLLSSDTSSWRPEMVRRLFCPALSDMVWSFPRLFPNLPNELIWKASKDGSFSFKEAYLALVRGWCGEEDDMWRLIWKIDFNRFLVMTPPAPFASRMRTPPTTYSSIAKLPRRFGDLALGEFVLMLWFFLTTRLLYDGSYLRQTFLLLMQRTGQGSSCMLLWCAFIFGGVVEDNRSHTPAGVDLVSGSNTRQHTWNDINLFMDAAVLEALTKRHEVSSALEVELVAIQEACILIAHRGFINTSVFSDCQVVIAGLTARRSPDWKARQCFDQSLQAFSDVPNSCLVWIPRRLNVAGHDLAA</sequence>
<protein>
    <recommendedName>
        <fullName evidence="1">RNase H type-1 domain-containing protein</fullName>
    </recommendedName>
</protein>
<gene>
    <name evidence="2" type="ORF">G4B88_022269</name>
</gene>
<feature type="domain" description="RNase H type-1" evidence="1">
    <location>
        <begin position="245"/>
        <end position="333"/>
    </location>
</feature>
<dbReference type="InterPro" id="IPR012337">
    <property type="entry name" value="RNaseH-like_sf"/>
</dbReference>
<evidence type="ECO:0000313" key="3">
    <source>
        <dbReference type="Proteomes" id="UP000583929"/>
    </source>
</evidence>
<dbReference type="Pfam" id="PF13456">
    <property type="entry name" value="RVT_3"/>
    <property type="match status" value="1"/>
</dbReference>
<dbReference type="InterPro" id="IPR002156">
    <property type="entry name" value="RNaseH_domain"/>
</dbReference>
<evidence type="ECO:0000259" key="1">
    <source>
        <dbReference type="Pfam" id="PF13456"/>
    </source>
</evidence>
<proteinExistence type="predicted"/>
<dbReference type="Proteomes" id="UP000583929">
    <property type="component" value="Unassembled WGS sequence"/>
</dbReference>
<comment type="caution">
    <text evidence="2">The sequence shown here is derived from an EMBL/GenBank/DDBJ whole genome shotgun (WGS) entry which is preliminary data.</text>
</comment>
<evidence type="ECO:0000313" key="2">
    <source>
        <dbReference type="EMBL" id="KAF4356812.1"/>
    </source>
</evidence>
<dbReference type="Gene3D" id="3.30.420.10">
    <property type="entry name" value="Ribonuclease H-like superfamily/Ribonuclease H"/>
    <property type="match status" value="1"/>
</dbReference>
<organism evidence="2 3">
    <name type="scientific">Cannabis sativa</name>
    <name type="common">Hemp</name>
    <name type="synonym">Marijuana</name>
    <dbReference type="NCBI Taxonomy" id="3483"/>
    <lineage>
        <taxon>Eukaryota</taxon>
        <taxon>Viridiplantae</taxon>
        <taxon>Streptophyta</taxon>
        <taxon>Embryophyta</taxon>
        <taxon>Tracheophyta</taxon>
        <taxon>Spermatophyta</taxon>
        <taxon>Magnoliopsida</taxon>
        <taxon>eudicotyledons</taxon>
        <taxon>Gunneridae</taxon>
        <taxon>Pentapetalae</taxon>
        <taxon>rosids</taxon>
        <taxon>fabids</taxon>
        <taxon>Rosales</taxon>
        <taxon>Cannabaceae</taxon>
        <taxon>Cannabis</taxon>
    </lineage>
</organism>
<dbReference type="AlphaFoldDB" id="A0A7J6EEI9"/>
<accession>A0A7J6EEI9</accession>
<dbReference type="EMBL" id="JAATIQ010000421">
    <property type="protein sequence ID" value="KAF4356812.1"/>
    <property type="molecule type" value="Genomic_DNA"/>
</dbReference>
<keyword evidence="3" id="KW-1185">Reference proteome</keyword>
<reference evidence="2 3" key="1">
    <citation type="journal article" date="2020" name="bioRxiv">
        <title>Sequence and annotation of 42 cannabis genomes reveals extensive copy number variation in cannabinoid synthesis and pathogen resistance genes.</title>
        <authorList>
            <person name="Mckernan K.J."/>
            <person name="Helbert Y."/>
            <person name="Kane L.T."/>
            <person name="Ebling H."/>
            <person name="Zhang L."/>
            <person name="Liu B."/>
            <person name="Eaton Z."/>
            <person name="Mclaughlin S."/>
            <person name="Kingan S."/>
            <person name="Baybayan P."/>
            <person name="Concepcion G."/>
            <person name="Jordan M."/>
            <person name="Riva A."/>
            <person name="Barbazuk W."/>
            <person name="Harkins T."/>
        </authorList>
    </citation>
    <scope>NUCLEOTIDE SEQUENCE [LARGE SCALE GENOMIC DNA]</scope>
    <source>
        <strain evidence="3">cv. Jamaican Lion 4</strain>
        <tissue evidence="2">Leaf</tissue>
    </source>
</reference>
<dbReference type="GO" id="GO:0003676">
    <property type="term" value="F:nucleic acid binding"/>
    <property type="evidence" value="ECO:0007669"/>
    <property type="project" value="InterPro"/>
</dbReference>